<sequence>MPYKKIISRLQLVFIIIALLFITKLILESYDDLLDILVKAKFQYFFIALFFGVASHFFAAWCTKSILNTYNINIPYFFILKTHITRLPNKYLPGGIWHTVSRAFDFHQKGVKGPYLTVLFLLESLLAVTISFIIGGSGLFFLSNVSNELKIILLSSSIIALITLVLLPFLMNFFILRKNKKINLYRFFIVL</sequence>
<keyword evidence="1" id="KW-1133">Transmembrane helix</keyword>
<name>A0A1H6FCT9_9GAMM</name>
<reference evidence="2 3" key="1">
    <citation type="submission" date="2016-10" db="EMBL/GenBank/DDBJ databases">
        <authorList>
            <person name="de Groot N.N."/>
        </authorList>
    </citation>
    <scope>NUCLEOTIDE SEQUENCE [LARGE SCALE GENOMIC DNA]</scope>
    <source>
        <strain evidence="2">MBHS1</strain>
    </source>
</reference>
<keyword evidence="1" id="KW-0812">Transmembrane</keyword>
<gene>
    <name evidence="2" type="ORF">MBHS_03013</name>
</gene>
<dbReference type="OrthoDB" id="6057470at2"/>
<evidence type="ECO:0000313" key="3">
    <source>
        <dbReference type="Proteomes" id="UP000236724"/>
    </source>
</evidence>
<proteinExistence type="predicted"/>
<evidence type="ECO:0000313" key="2">
    <source>
        <dbReference type="EMBL" id="SEH07139.1"/>
    </source>
</evidence>
<feature type="transmembrane region" description="Helical" evidence="1">
    <location>
        <begin position="42"/>
        <end position="62"/>
    </location>
</feature>
<feature type="transmembrane region" description="Helical" evidence="1">
    <location>
        <begin position="151"/>
        <end position="176"/>
    </location>
</feature>
<evidence type="ECO:0000256" key="1">
    <source>
        <dbReference type="SAM" id="Phobius"/>
    </source>
</evidence>
<dbReference type="RefSeq" id="WP_103920839.1">
    <property type="nucleotide sequence ID" value="NZ_FMSV02000515.1"/>
</dbReference>
<dbReference type="AlphaFoldDB" id="A0A1H6FCT9"/>
<keyword evidence="1" id="KW-0472">Membrane</keyword>
<dbReference type="EMBL" id="FMSV02000515">
    <property type="protein sequence ID" value="SEH07139.1"/>
    <property type="molecule type" value="Genomic_DNA"/>
</dbReference>
<organism evidence="2 3">
    <name type="scientific">Candidatus Venteria ishoeyi</name>
    <dbReference type="NCBI Taxonomy" id="1899563"/>
    <lineage>
        <taxon>Bacteria</taxon>
        <taxon>Pseudomonadati</taxon>
        <taxon>Pseudomonadota</taxon>
        <taxon>Gammaproteobacteria</taxon>
        <taxon>Thiotrichales</taxon>
        <taxon>Thiotrichaceae</taxon>
        <taxon>Venteria</taxon>
    </lineage>
</organism>
<keyword evidence="3" id="KW-1185">Reference proteome</keyword>
<feature type="transmembrane region" description="Helical" evidence="1">
    <location>
        <begin position="115"/>
        <end position="139"/>
    </location>
</feature>
<dbReference type="Proteomes" id="UP000236724">
    <property type="component" value="Unassembled WGS sequence"/>
</dbReference>
<feature type="transmembrane region" description="Helical" evidence="1">
    <location>
        <begin position="12"/>
        <end position="30"/>
    </location>
</feature>
<accession>A0A1H6FCT9</accession>
<evidence type="ECO:0008006" key="4">
    <source>
        <dbReference type="Google" id="ProtNLM"/>
    </source>
</evidence>
<protein>
    <recommendedName>
        <fullName evidence="4">Lysylphosphatidylglycerol synthase TM region</fullName>
    </recommendedName>
</protein>